<reference evidence="8" key="1">
    <citation type="journal article" date="2014" name="Int. J. Syst. Evol. Microbiol.">
        <title>Complete genome sequence of Corynebacterium casei LMG S-19264T (=DSM 44701T), isolated from a smear-ripened cheese.</title>
        <authorList>
            <consortium name="US DOE Joint Genome Institute (JGI-PGF)"/>
            <person name="Walter F."/>
            <person name="Albersmeier A."/>
            <person name="Kalinowski J."/>
            <person name="Ruckert C."/>
        </authorList>
    </citation>
    <scope>NUCLEOTIDE SEQUENCE</scope>
    <source>
        <strain evidence="8">CGMCC 1.12214</strain>
    </source>
</reference>
<keyword evidence="4" id="KW-0720">Serine protease</keyword>
<gene>
    <name evidence="8" type="primary">ptrB</name>
    <name evidence="8" type="ORF">GCM10007036_12560</name>
</gene>
<dbReference type="InterPro" id="IPR001375">
    <property type="entry name" value="Peptidase_S9_cat"/>
</dbReference>
<proteinExistence type="inferred from homology"/>
<dbReference type="InterPro" id="IPR051543">
    <property type="entry name" value="Serine_Peptidase_S9A"/>
</dbReference>
<feature type="region of interest" description="Disordered" evidence="5">
    <location>
        <begin position="1"/>
        <end position="34"/>
    </location>
</feature>
<evidence type="ECO:0000256" key="4">
    <source>
        <dbReference type="ARBA" id="ARBA00022825"/>
    </source>
</evidence>
<evidence type="ECO:0000313" key="9">
    <source>
        <dbReference type="Proteomes" id="UP000603912"/>
    </source>
</evidence>
<evidence type="ECO:0000259" key="6">
    <source>
        <dbReference type="Pfam" id="PF00326"/>
    </source>
</evidence>
<evidence type="ECO:0000313" key="8">
    <source>
        <dbReference type="EMBL" id="GGH13738.1"/>
    </source>
</evidence>
<name>A0A917I653_9HYPH</name>
<comment type="caution">
    <text evidence="8">The sequence shown here is derived from an EMBL/GenBank/DDBJ whole genome shotgun (WGS) entry which is preliminary data.</text>
</comment>
<dbReference type="PANTHER" id="PTHR11757:SF19">
    <property type="entry name" value="PROLYL ENDOPEPTIDASE-LIKE"/>
    <property type="match status" value="1"/>
</dbReference>
<comment type="similarity">
    <text evidence="1">Belongs to the peptidase S9A family.</text>
</comment>
<dbReference type="InterPro" id="IPR002471">
    <property type="entry name" value="Pept_S9_AS"/>
</dbReference>
<feature type="domain" description="Peptidase S9 prolyl oligopeptidase catalytic" evidence="6">
    <location>
        <begin position="491"/>
        <end position="705"/>
    </location>
</feature>
<dbReference type="Pfam" id="PF02897">
    <property type="entry name" value="Peptidase_S9_N"/>
    <property type="match status" value="1"/>
</dbReference>
<dbReference type="PRINTS" id="PR00862">
    <property type="entry name" value="PROLIGOPTASE"/>
</dbReference>
<dbReference type="SUPFAM" id="SSF53474">
    <property type="entry name" value="alpha/beta-Hydrolases"/>
    <property type="match status" value="1"/>
</dbReference>
<evidence type="ECO:0000256" key="2">
    <source>
        <dbReference type="ARBA" id="ARBA00022670"/>
    </source>
</evidence>
<dbReference type="InterPro" id="IPR002470">
    <property type="entry name" value="Peptidase_S9A"/>
</dbReference>
<dbReference type="SUPFAM" id="SSF50993">
    <property type="entry name" value="Peptidase/esterase 'gauge' domain"/>
    <property type="match status" value="1"/>
</dbReference>
<dbReference type="Proteomes" id="UP000603912">
    <property type="component" value="Unassembled WGS sequence"/>
</dbReference>
<dbReference type="Gene3D" id="3.40.50.1820">
    <property type="entry name" value="alpha/beta hydrolase"/>
    <property type="match status" value="1"/>
</dbReference>
<protein>
    <submittedName>
        <fullName evidence="8">Peptidase S9</fullName>
    </submittedName>
</protein>
<dbReference type="PROSITE" id="PS00708">
    <property type="entry name" value="PRO_ENDOPEP_SER"/>
    <property type="match status" value="1"/>
</dbReference>
<dbReference type="Pfam" id="PF00326">
    <property type="entry name" value="Peptidase_S9"/>
    <property type="match status" value="1"/>
</dbReference>
<feature type="domain" description="Peptidase S9A N-terminal" evidence="7">
    <location>
        <begin position="24"/>
        <end position="430"/>
    </location>
</feature>
<organism evidence="8 9">
    <name type="scientific">Alsobacter metallidurans</name>
    <dbReference type="NCBI Taxonomy" id="340221"/>
    <lineage>
        <taxon>Bacteria</taxon>
        <taxon>Pseudomonadati</taxon>
        <taxon>Pseudomonadota</taxon>
        <taxon>Alphaproteobacteria</taxon>
        <taxon>Hyphomicrobiales</taxon>
        <taxon>Alsobacteraceae</taxon>
        <taxon>Alsobacter</taxon>
    </lineage>
</organism>
<dbReference type="GO" id="GO:0004252">
    <property type="term" value="F:serine-type endopeptidase activity"/>
    <property type="evidence" value="ECO:0007669"/>
    <property type="project" value="InterPro"/>
</dbReference>
<evidence type="ECO:0000256" key="5">
    <source>
        <dbReference type="SAM" id="MobiDB-lite"/>
    </source>
</evidence>
<dbReference type="AlphaFoldDB" id="A0A917I653"/>
<dbReference type="InterPro" id="IPR023302">
    <property type="entry name" value="Pept_S9A_N"/>
</dbReference>
<evidence type="ECO:0000259" key="7">
    <source>
        <dbReference type="Pfam" id="PF02897"/>
    </source>
</evidence>
<dbReference type="RefSeq" id="WP_188516814.1">
    <property type="nucleotide sequence ID" value="NZ_BMES01000001.1"/>
</dbReference>
<reference evidence="8" key="2">
    <citation type="submission" date="2020-09" db="EMBL/GenBank/DDBJ databases">
        <authorList>
            <person name="Sun Q."/>
            <person name="Zhou Y."/>
        </authorList>
    </citation>
    <scope>NUCLEOTIDE SEQUENCE</scope>
    <source>
        <strain evidence="8">CGMCC 1.12214</strain>
    </source>
</reference>
<dbReference type="InterPro" id="IPR029058">
    <property type="entry name" value="AB_hydrolase_fold"/>
</dbReference>
<dbReference type="EMBL" id="BMES01000001">
    <property type="protein sequence ID" value="GGH13738.1"/>
    <property type="molecule type" value="Genomic_DNA"/>
</dbReference>
<keyword evidence="3" id="KW-0378">Hydrolase</keyword>
<sequence>MDPEDLDLNDNRAGAPRPFPAAPRAERRAQSRTWHGRTVTDPYGWLKAENWQDVLREPALLPADIRAHLEAENSFGAAVLAGVRDLQDAITAEMRARIKEDDSSVPAPDGPFAYLTRYRAGDQHPLVCRRPRDGGPETIMLDGQKLAEGKPFFHLGRRPHTDDHALLAWSSDDTGSEFYTIRIRDPLTGEDLPDLIEGATGEVVWDAAGASFLYVKLDANHRPRQVFRHVLGRRVEDDALVYEEQADGWFVDIDESRSGRFAFIQISDHETTEVHALERADLSAAPRLLNKREHELRYEVDHFGDRFVLLTNADGAEDFKIVTAPIDAPQKENWTDLVPHRPGTMILTVAPYRDFLVRMERQDANPRIVVRDAAGAEHAIAFDEEAYALRLAPGFEFDSPVVRFVYSSMTTPAETYDYDMAARSRTLLKRQEVPSGHDRDAYVTRRLFATAPDGERVPISLLHRADLALDGAAPCLLYGYGAYGHAISSDFDTECLSLVDRGFVYAVAHVRGGTEKGWRWYTEGKREKKPNTFTDFIAAGRALCEAGYTAPGRIAAQGRSAGGMLMGAIANSAPELFAAVLAEVPFVDVLTTMLDADLPLTPPEWPEWGNPIESAEAFDAILAYSPVDQVSAQRYPAILAIGGLTDPRVTYWEPAKWVARLREHALPGSGPVVLRIDMDSGHGGASGRFDRLKEVAQSYAFAVGAVEGRLPKPAEA</sequence>
<evidence type="ECO:0000256" key="3">
    <source>
        <dbReference type="ARBA" id="ARBA00022801"/>
    </source>
</evidence>
<evidence type="ECO:0000256" key="1">
    <source>
        <dbReference type="ARBA" id="ARBA00005228"/>
    </source>
</evidence>
<dbReference type="Gene3D" id="2.130.10.120">
    <property type="entry name" value="Prolyl oligopeptidase, N-terminal domain"/>
    <property type="match status" value="1"/>
</dbReference>
<keyword evidence="9" id="KW-1185">Reference proteome</keyword>
<accession>A0A917I653</accession>
<dbReference type="PANTHER" id="PTHR11757">
    <property type="entry name" value="PROTEASE FAMILY S9A OLIGOPEPTIDASE"/>
    <property type="match status" value="1"/>
</dbReference>
<dbReference type="GO" id="GO:0006508">
    <property type="term" value="P:proteolysis"/>
    <property type="evidence" value="ECO:0007669"/>
    <property type="project" value="UniProtKB-KW"/>
</dbReference>
<keyword evidence="2" id="KW-0645">Protease</keyword>